<protein>
    <submittedName>
        <fullName evidence="1">SPASM domain peptide maturase, grasp-with-spasm system</fullName>
    </submittedName>
</protein>
<dbReference type="InterPro" id="IPR013785">
    <property type="entry name" value="Aldolase_TIM"/>
</dbReference>
<dbReference type="STRING" id="295069.SAMN05421856_104386"/>
<keyword evidence="2" id="KW-1185">Reference proteome</keyword>
<sequence length="335" mass="38845">MSYINFYACCHITKGFTYSIITDLERGIYFSFPTEYFEILSQKNIPAQNNPYSSDPYFQELLNFLEKNKFIYQTQQKENISEVNTEFILPYEIEDIIIDAANGEDLNYKTEKIDIFCEAIQFRIYGDCTVDNLYHSINNIRAIGISSIEIIINYNEQLITQEAYADLYQKNNIISRIIVMNSPEAKKAEGSSILFTTSKLSSCEQCGIISESLFMPNQRTFLTSQKFNSCLNKKLSIDINGEIKNCPSMKESFGNISEISLSKASGMPSLKKYWDVKKDDIEICKDCEFRYICTDCRAYTQQDEIINDIDYSKPLKCSYDPYEGKWFSEKPILYK</sequence>
<dbReference type="NCBIfam" id="TIGR04193">
    <property type="entry name" value="SPASM_w_grasp"/>
    <property type="match status" value="1"/>
</dbReference>
<name>A0A1H7ZN77_9FLAO</name>
<dbReference type="OrthoDB" id="1073749at2"/>
<dbReference type="InterPro" id="IPR026497">
    <property type="entry name" value="GRASP-with-SPASM"/>
</dbReference>
<dbReference type="SUPFAM" id="SSF102114">
    <property type="entry name" value="Radical SAM enzymes"/>
    <property type="match status" value="1"/>
</dbReference>
<accession>A0A1H7ZN77</accession>
<gene>
    <name evidence="1" type="ORF">SAMN05421856_104386</name>
</gene>
<dbReference type="EMBL" id="FOBV01000004">
    <property type="protein sequence ID" value="SEM59723.1"/>
    <property type="molecule type" value="Genomic_DNA"/>
</dbReference>
<evidence type="ECO:0000313" key="2">
    <source>
        <dbReference type="Proteomes" id="UP000199450"/>
    </source>
</evidence>
<reference evidence="2" key="1">
    <citation type="submission" date="2016-10" db="EMBL/GenBank/DDBJ databases">
        <authorList>
            <person name="Varghese N."/>
            <person name="Submissions S."/>
        </authorList>
    </citation>
    <scope>NUCLEOTIDE SEQUENCE [LARGE SCALE GENOMIC DNA]</scope>
    <source>
        <strain evidence="2">DSM 17453</strain>
    </source>
</reference>
<organism evidence="1 2">
    <name type="scientific">Chryseobacterium taichungense</name>
    <dbReference type="NCBI Taxonomy" id="295069"/>
    <lineage>
        <taxon>Bacteria</taxon>
        <taxon>Pseudomonadati</taxon>
        <taxon>Bacteroidota</taxon>
        <taxon>Flavobacteriia</taxon>
        <taxon>Flavobacteriales</taxon>
        <taxon>Weeksellaceae</taxon>
        <taxon>Chryseobacterium group</taxon>
        <taxon>Chryseobacterium</taxon>
    </lineage>
</organism>
<dbReference type="Proteomes" id="UP000199450">
    <property type="component" value="Unassembled WGS sequence"/>
</dbReference>
<dbReference type="AlphaFoldDB" id="A0A1H7ZN77"/>
<dbReference type="NCBIfam" id="TIGR04085">
    <property type="entry name" value="rSAM_more_4Fe4S"/>
    <property type="match status" value="1"/>
</dbReference>
<evidence type="ECO:0000313" key="1">
    <source>
        <dbReference type="EMBL" id="SEM59723.1"/>
    </source>
</evidence>
<proteinExistence type="predicted"/>
<dbReference type="Gene3D" id="3.20.20.70">
    <property type="entry name" value="Aldolase class I"/>
    <property type="match status" value="1"/>
</dbReference>
<dbReference type="RefSeq" id="WP_090000051.1">
    <property type="nucleotide sequence ID" value="NZ_FOBV01000004.1"/>
</dbReference>
<dbReference type="InterPro" id="IPR023885">
    <property type="entry name" value="4Fe4S-binding_SPASM_dom"/>
</dbReference>
<dbReference type="InterPro" id="IPR058240">
    <property type="entry name" value="rSAM_sf"/>
</dbReference>